<name>A0A0E2HEX8_9FIRM</name>
<evidence type="ECO:0000313" key="1">
    <source>
        <dbReference type="EMBL" id="ENZ18418.1"/>
    </source>
</evidence>
<sequence length="37" mass="4264">MYSQDKINIALQVYHQCESVTVTINVLKKTPASTWRP</sequence>
<proteinExistence type="predicted"/>
<accession>A0A0E2HEX8</accession>
<comment type="caution">
    <text evidence="1">The sequence shown here is derived from an EMBL/GenBank/DDBJ whole genome shotgun (WGS) entry which is preliminary data.</text>
</comment>
<evidence type="ECO:0000313" key="2">
    <source>
        <dbReference type="Proteomes" id="UP000013085"/>
    </source>
</evidence>
<dbReference type="HOGENOM" id="CLU_3342254_0_0_9"/>
<protein>
    <submittedName>
        <fullName evidence="1">Uncharacterized protein</fullName>
    </submittedName>
</protein>
<dbReference type="EMBL" id="AGYR01000010">
    <property type="protein sequence ID" value="ENZ18418.1"/>
    <property type="molecule type" value="Genomic_DNA"/>
</dbReference>
<reference evidence="1 2" key="1">
    <citation type="submission" date="2013-01" db="EMBL/GenBank/DDBJ databases">
        <title>The Genome Sequence of Clostridium clostridioforme 90A8.</title>
        <authorList>
            <consortium name="The Broad Institute Genome Sequencing Platform"/>
            <person name="Earl A."/>
            <person name="Ward D."/>
            <person name="Feldgarden M."/>
            <person name="Gevers D."/>
            <person name="Courvalin P."/>
            <person name="Lambert T."/>
            <person name="Walker B."/>
            <person name="Young S.K."/>
            <person name="Zeng Q."/>
            <person name="Gargeya S."/>
            <person name="Fitzgerald M."/>
            <person name="Haas B."/>
            <person name="Abouelleil A."/>
            <person name="Alvarado L."/>
            <person name="Arachchi H.M."/>
            <person name="Berlin A.M."/>
            <person name="Chapman S.B."/>
            <person name="Dewar J."/>
            <person name="Goldberg J."/>
            <person name="Griggs A."/>
            <person name="Gujja S."/>
            <person name="Hansen M."/>
            <person name="Howarth C."/>
            <person name="Imamovic A."/>
            <person name="Larimer J."/>
            <person name="McCowan C."/>
            <person name="Murphy C."/>
            <person name="Neiman D."/>
            <person name="Pearson M."/>
            <person name="Priest M."/>
            <person name="Roberts A."/>
            <person name="Saif S."/>
            <person name="Shea T."/>
            <person name="Sisk P."/>
            <person name="Sykes S."/>
            <person name="Wortman J."/>
            <person name="Nusbaum C."/>
            <person name="Birren B."/>
        </authorList>
    </citation>
    <scope>NUCLEOTIDE SEQUENCE [LARGE SCALE GENOMIC DNA]</scope>
    <source>
        <strain evidence="1 2">90A8</strain>
    </source>
</reference>
<dbReference type="AlphaFoldDB" id="A0A0E2HEX8"/>
<gene>
    <name evidence="1" type="ORF">HMPREF1090_01300</name>
</gene>
<dbReference type="Proteomes" id="UP000013085">
    <property type="component" value="Unassembled WGS sequence"/>
</dbReference>
<organism evidence="1 2">
    <name type="scientific">[Clostridium] clostridioforme 90A8</name>
    <dbReference type="NCBI Taxonomy" id="999408"/>
    <lineage>
        <taxon>Bacteria</taxon>
        <taxon>Bacillati</taxon>
        <taxon>Bacillota</taxon>
        <taxon>Clostridia</taxon>
        <taxon>Lachnospirales</taxon>
        <taxon>Lachnospiraceae</taxon>
        <taxon>Enterocloster</taxon>
    </lineage>
</organism>